<gene>
    <name evidence="1" type="ORF">C8Q71DRAFT_787945</name>
</gene>
<dbReference type="RefSeq" id="XP_047773300.1">
    <property type="nucleotide sequence ID" value="XM_047925191.1"/>
</dbReference>
<name>A0ABQ8K0J1_9APHY</name>
<evidence type="ECO:0000313" key="1">
    <source>
        <dbReference type="EMBL" id="KAH9829937.1"/>
    </source>
</evidence>
<dbReference type="EMBL" id="JADCUA010000034">
    <property type="protein sequence ID" value="KAH9829937.1"/>
    <property type="molecule type" value="Genomic_DNA"/>
</dbReference>
<protein>
    <recommendedName>
        <fullName evidence="3">Secreted protein</fullName>
    </recommendedName>
</protein>
<organism evidence="1 2">
    <name type="scientific">Rhodofomes roseus</name>
    <dbReference type="NCBI Taxonomy" id="34475"/>
    <lineage>
        <taxon>Eukaryota</taxon>
        <taxon>Fungi</taxon>
        <taxon>Dikarya</taxon>
        <taxon>Basidiomycota</taxon>
        <taxon>Agaricomycotina</taxon>
        <taxon>Agaricomycetes</taxon>
        <taxon>Polyporales</taxon>
        <taxon>Rhodofomes</taxon>
    </lineage>
</organism>
<dbReference type="Proteomes" id="UP000814176">
    <property type="component" value="Unassembled WGS sequence"/>
</dbReference>
<reference evidence="1 2" key="1">
    <citation type="journal article" date="2021" name="Environ. Microbiol.">
        <title>Gene family expansions and transcriptome signatures uncover fungal adaptations to wood decay.</title>
        <authorList>
            <person name="Hage H."/>
            <person name="Miyauchi S."/>
            <person name="Viragh M."/>
            <person name="Drula E."/>
            <person name="Min B."/>
            <person name="Chaduli D."/>
            <person name="Navarro D."/>
            <person name="Favel A."/>
            <person name="Norest M."/>
            <person name="Lesage-Meessen L."/>
            <person name="Balint B."/>
            <person name="Merenyi Z."/>
            <person name="de Eugenio L."/>
            <person name="Morin E."/>
            <person name="Martinez A.T."/>
            <person name="Baldrian P."/>
            <person name="Stursova M."/>
            <person name="Martinez M.J."/>
            <person name="Novotny C."/>
            <person name="Magnuson J.K."/>
            <person name="Spatafora J.W."/>
            <person name="Maurice S."/>
            <person name="Pangilinan J."/>
            <person name="Andreopoulos W."/>
            <person name="LaButti K."/>
            <person name="Hundley H."/>
            <person name="Na H."/>
            <person name="Kuo A."/>
            <person name="Barry K."/>
            <person name="Lipzen A."/>
            <person name="Henrissat B."/>
            <person name="Riley R."/>
            <person name="Ahrendt S."/>
            <person name="Nagy L.G."/>
            <person name="Grigoriev I.V."/>
            <person name="Martin F."/>
            <person name="Rosso M.N."/>
        </authorList>
    </citation>
    <scope>NUCLEOTIDE SEQUENCE [LARGE SCALE GENOMIC DNA]</scope>
    <source>
        <strain evidence="1 2">CIRM-BRFM 1785</strain>
    </source>
</reference>
<evidence type="ECO:0000313" key="2">
    <source>
        <dbReference type="Proteomes" id="UP000814176"/>
    </source>
</evidence>
<keyword evidence="2" id="KW-1185">Reference proteome</keyword>
<evidence type="ECO:0008006" key="3">
    <source>
        <dbReference type="Google" id="ProtNLM"/>
    </source>
</evidence>
<sequence length="158" mass="17710">MRGRAIASILYPTIFQFFCGARVQCVRPSSSLAWERKYNTDSATADAHSAQRKINLLFVLCKYHLRNKRLIGAMHMLQCHLDQPRGLTITVNAVRAAIEVRRCLEAESGAPKVAFSATIYLDSLSTICLVDAVKMIPRPRFYIPLLCRTPSPVSNCQP</sequence>
<dbReference type="GeneID" id="72005923"/>
<accession>A0ABQ8K0J1</accession>
<comment type="caution">
    <text evidence="1">The sequence shown here is derived from an EMBL/GenBank/DDBJ whole genome shotgun (WGS) entry which is preliminary data.</text>
</comment>
<proteinExistence type="predicted"/>